<accession>A0A1F4VC80</accession>
<evidence type="ECO:0000313" key="2">
    <source>
        <dbReference type="Proteomes" id="UP000179005"/>
    </source>
</evidence>
<name>A0A1F4VC80_UNCKA</name>
<dbReference type="Proteomes" id="UP000179005">
    <property type="component" value="Unassembled WGS sequence"/>
</dbReference>
<protein>
    <submittedName>
        <fullName evidence="1">Uncharacterized protein</fullName>
    </submittedName>
</protein>
<evidence type="ECO:0000313" key="1">
    <source>
        <dbReference type="EMBL" id="OGC54846.1"/>
    </source>
</evidence>
<sequence>MIDLLYHLHDGNPRTPLIYVAHTRKMDCSKILPLTTAIVAIWEALELIYGERGNVRFWVRFADDPVGPNAICEADGITINLFVPEGWVKKQEVLATRLAHELSHLYGFLVLGLFPKLTNGNYSEEDERRAMLDAETLSKSEAWTNVILPQVGIYLQTGPSRLD</sequence>
<reference evidence="1 2" key="1">
    <citation type="journal article" date="2016" name="Nat. Commun.">
        <title>Thousands of microbial genomes shed light on interconnected biogeochemical processes in an aquifer system.</title>
        <authorList>
            <person name="Anantharaman K."/>
            <person name="Brown C.T."/>
            <person name="Hug L.A."/>
            <person name="Sharon I."/>
            <person name="Castelle C.J."/>
            <person name="Probst A.J."/>
            <person name="Thomas B.C."/>
            <person name="Singh A."/>
            <person name="Wilkins M.J."/>
            <person name="Karaoz U."/>
            <person name="Brodie E.L."/>
            <person name="Williams K.H."/>
            <person name="Hubbard S.S."/>
            <person name="Banfield J.F."/>
        </authorList>
    </citation>
    <scope>NUCLEOTIDE SEQUENCE [LARGE SCALE GENOMIC DNA]</scope>
</reference>
<proteinExistence type="predicted"/>
<dbReference type="EMBL" id="MEVC01000012">
    <property type="protein sequence ID" value="OGC54846.1"/>
    <property type="molecule type" value="Genomic_DNA"/>
</dbReference>
<comment type="caution">
    <text evidence="1">The sequence shown here is derived from an EMBL/GenBank/DDBJ whole genome shotgun (WGS) entry which is preliminary data.</text>
</comment>
<gene>
    <name evidence="1" type="ORF">A2797_02825</name>
</gene>
<dbReference type="STRING" id="1802619.A2797_02825"/>
<dbReference type="AlphaFoldDB" id="A0A1F4VC80"/>
<organism evidence="1 2">
    <name type="scientific">candidate division WWE3 bacterium RIFCSPHIGHO2_01_FULL_48_15</name>
    <dbReference type="NCBI Taxonomy" id="1802619"/>
    <lineage>
        <taxon>Bacteria</taxon>
        <taxon>Katanobacteria</taxon>
    </lineage>
</organism>